<sequence length="56" mass="6451">MINSTQFSLQHSKALNMIYKISLKNMFTTLYFLLIPHSRCCSASNLWTIAREGVRA</sequence>
<reference evidence="1" key="1">
    <citation type="submission" date="2014-09" db="EMBL/GenBank/DDBJ databases">
        <authorList>
            <person name="Magalhaes I.L.F."/>
            <person name="Oliveira U."/>
            <person name="Santos F.R."/>
            <person name="Vidigal T.H.D.A."/>
            <person name="Brescovit A.D."/>
            <person name="Santos A.J."/>
        </authorList>
    </citation>
    <scope>NUCLEOTIDE SEQUENCE</scope>
    <source>
        <tissue evidence="1">Shoot tissue taken approximately 20 cm above the soil surface</tissue>
    </source>
</reference>
<proteinExistence type="predicted"/>
<dbReference type="AlphaFoldDB" id="A0A0A9GYR5"/>
<reference evidence="1" key="2">
    <citation type="journal article" date="2015" name="Data Brief">
        <title>Shoot transcriptome of the giant reed, Arundo donax.</title>
        <authorList>
            <person name="Barrero R.A."/>
            <person name="Guerrero F.D."/>
            <person name="Moolhuijzen P."/>
            <person name="Goolsby J.A."/>
            <person name="Tidwell J."/>
            <person name="Bellgard S.E."/>
            <person name="Bellgard M.I."/>
        </authorList>
    </citation>
    <scope>NUCLEOTIDE SEQUENCE</scope>
    <source>
        <tissue evidence="1">Shoot tissue taken approximately 20 cm above the soil surface</tissue>
    </source>
</reference>
<name>A0A0A9GYR5_ARUDO</name>
<dbReference type="EMBL" id="GBRH01170155">
    <property type="protein sequence ID" value="JAE27741.1"/>
    <property type="molecule type" value="Transcribed_RNA"/>
</dbReference>
<organism evidence="1">
    <name type="scientific">Arundo donax</name>
    <name type="common">Giant reed</name>
    <name type="synonym">Donax arundinaceus</name>
    <dbReference type="NCBI Taxonomy" id="35708"/>
    <lineage>
        <taxon>Eukaryota</taxon>
        <taxon>Viridiplantae</taxon>
        <taxon>Streptophyta</taxon>
        <taxon>Embryophyta</taxon>
        <taxon>Tracheophyta</taxon>
        <taxon>Spermatophyta</taxon>
        <taxon>Magnoliopsida</taxon>
        <taxon>Liliopsida</taxon>
        <taxon>Poales</taxon>
        <taxon>Poaceae</taxon>
        <taxon>PACMAD clade</taxon>
        <taxon>Arundinoideae</taxon>
        <taxon>Arundineae</taxon>
        <taxon>Arundo</taxon>
    </lineage>
</organism>
<evidence type="ECO:0000313" key="1">
    <source>
        <dbReference type="EMBL" id="JAE27741.1"/>
    </source>
</evidence>
<accession>A0A0A9GYR5</accession>
<protein>
    <submittedName>
        <fullName evidence="1">Uncharacterized protein</fullName>
    </submittedName>
</protein>